<evidence type="ECO:0000313" key="2">
    <source>
        <dbReference type="Proteomes" id="UP000298234"/>
    </source>
</evidence>
<organism evidence="1 2">
    <name type="scientific">Burkholderia cepacia</name>
    <name type="common">Pseudomonas cepacia</name>
    <dbReference type="NCBI Taxonomy" id="292"/>
    <lineage>
        <taxon>Bacteria</taxon>
        <taxon>Pseudomonadati</taxon>
        <taxon>Pseudomonadota</taxon>
        <taxon>Betaproteobacteria</taxon>
        <taxon>Burkholderiales</taxon>
        <taxon>Burkholderiaceae</taxon>
        <taxon>Burkholderia</taxon>
        <taxon>Burkholderia cepacia complex</taxon>
    </lineage>
</organism>
<dbReference type="EMBL" id="SNSQ01000005">
    <property type="protein sequence ID" value="TEU52142.1"/>
    <property type="molecule type" value="Genomic_DNA"/>
</dbReference>
<evidence type="ECO:0000313" key="1">
    <source>
        <dbReference type="EMBL" id="TEU52142.1"/>
    </source>
</evidence>
<dbReference type="RefSeq" id="WP_134257298.1">
    <property type="nucleotide sequence ID" value="NZ_SNSF01000042.1"/>
</dbReference>
<reference evidence="1 2" key="1">
    <citation type="submission" date="2019-03" db="EMBL/GenBank/DDBJ databases">
        <title>Burkholderia cepacia outbreak.</title>
        <authorList>
            <person name="Farzana R."/>
            <person name="Walsh T.R."/>
        </authorList>
    </citation>
    <scope>NUCLEOTIDE SEQUENCE [LARGE SCALE GENOMIC DNA]</scope>
    <source>
        <strain evidence="2">d13</strain>
    </source>
</reference>
<dbReference type="Proteomes" id="UP000298234">
    <property type="component" value="Unassembled WGS sequence"/>
</dbReference>
<dbReference type="AlphaFoldDB" id="A0AAX2RWU0"/>
<name>A0AAX2RWU0_BURCE</name>
<sequence length="66" mass="7671">MEAADGLMYAPPSDFAEPDWDKVDRVHNWRNYVFEDLIALWPTLPLRARAIIAANLQAIADREEWD</sequence>
<protein>
    <submittedName>
        <fullName evidence="1">Uncharacterized protein</fullName>
    </submittedName>
</protein>
<proteinExistence type="predicted"/>
<accession>A0AAX2RWU0</accession>
<comment type="caution">
    <text evidence="1">The sequence shown here is derived from an EMBL/GenBank/DDBJ whole genome shotgun (WGS) entry which is preliminary data.</text>
</comment>
<gene>
    <name evidence="1" type="ORF">E3D37_05620</name>
</gene>